<reference evidence="10" key="1">
    <citation type="submission" date="2021-12" db="EMBL/GenBank/DDBJ databases">
        <title>Convergent genome expansion in fungi linked to evolution of root-endophyte symbiosis.</title>
        <authorList>
            <consortium name="DOE Joint Genome Institute"/>
            <person name="Ke Y.-H."/>
            <person name="Bonito G."/>
            <person name="Liao H.-L."/>
            <person name="Looney B."/>
            <person name="Rojas-Flechas A."/>
            <person name="Nash J."/>
            <person name="Hameed K."/>
            <person name="Schadt C."/>
            <person name="Martin F."/>
            <person name="Crous P.W."/>
            <person name="Miettinen O."/>
            <person name="Magnuson J.K."/>
            <person name="Labbe J."/>
            <person name="Jacobson D."/>
            <person name="Doktycz M.J."/>
            <person name="Veneault-Fourrey C."/>
            <person name="Kuo A."/>
            <person name="Mondo S."/>
            <person name="Calhoun S."/>
            <person name="Riley R."/>
            <person name="Ohm R."/>
            <person name="LaButti K."/>
            <person name="Andreopoulos B."/>
            <person name="Pangilinan J."/>
            <person name="Nolan M."/>
            <person name="Tritt A."/>
            <person name="Clum A."/>
            <person name="Lipzen A."/>
            <person name="Daum C."/>
            <person name="Barry K."/>
            <person name="Grigoriev I.V."/>
            <person name="Vilgalys R."/>
        </authorList>
    </citation>
    <scope>NUCLEOTIDE SEQUENCE</scope>
    <source>
        <strain evidence="10">PMI_201</strain>
    </source>
</reference>
<evidence type="ECO:0000256" key="5">
    <source>
        <dbReference type="ARBA" id="ARBA00022723"/>
    </source>
</evidence>
<dbReference type="EMBL" id="JAJTJA010000001">
    <property type="protein sequence ID" value="KAH8704941.1"/>
    <property type="molecule type" value="Genomic_DNA"/>
</dbReference>
<dbReference type="Proteomes" id="UP001201262">
    <property type="component" value="Unassembled WGS sequence"/>
</dbReference>
<name>A0AAD4L4M0_9EURO</name>
<feature type="binding site" description="axial binding residue" evidence="8">
    <location>
        <position position="427"/>
    </location>
    <ligand>
        <name>heme</name>
        <dbReference type="ChEBI" id="CHEBI:30413"/>
    </ligand>
    <ligandPart>
        <name>Fe</name>
        <dbReference type="ChEBI" id="CHEBI:18248"/>
    </ligandPart>
</feature>
<dbReference type="Gene3D" id="1.10.630.10">
    <property type="entry name" value="Cytochrome P450"/>
    <property type="match status" value="1"/>
</dbReference>
<evidence type="ECO:0000313" key="11">
    <source>
        <dbReference type="Proteomes" id="UP001201262"/>
    </source>
</evidence>
<organism evidence="10 11">
    <name type="scientific">Talaromyces proteolyticus</name>
    <dbReference type="NCBI Taxonomy" id="1131652"/>
    <lineage>
        <taxon>Eukaryota</taxon>
        <taxon>Fungi</taxon>
        <taxon>Dikarya</taxon>
        <taxon>Ascomycota</taxon>
        <taxon>Pezizomycotina</taxon>
        <taxon>Eurotiomycetes</taxon>
        <taxon>Eurotiomycetidae</taxon>
        <taxon>Eurotiales</taxon>
        <taxon>Trichocomaceae</taxon>
        <taxon>Talaromyces</taxon>
        <taxon>Talaromyces sect. Bacilispori</taxon>
    </lineage>
</organism>
<dbReference type="SUPFAM" id="SSF48264">
    <property type="entry name" value="Cytochrome P450"/>
    <property type="match status" value="1"/>
</dbReference>
<dbReference type="GeneID" id="70251687"/>
<keyword evidence="7 8" id="KW-0408">Iron</keyword>
<comment type="subcellular location">
    <subcellularLocation>
        <location evidence="2">Endoplasmic reticulum membrane</location>
        <topology evidence="2">Single-pass membrane protein</topology>
    </subcellularLocation>
</comment>
<protein>
    <submittedName>
        <fullName evidence="10">Cytochrome P450</fullName>
    </submittedName>
</protein>
<keyword evidence="11" id="KW-1185">Reference proteome</keyword>
<evidence type="ECO:0000256" key="6">
    <source>
        <dbReference type="ARBA" id="ARBA00023002"/>
    </source>
</evidence>
<dbReference type="Pfam" id="PF00067">
    <property type="entry name" value="p450"/>
    <property type="match status" value="1"/>
</dbReference>
<keyword evidence="4" id="KW-0444">Lipid biosynthesis</keyword>
<keyword evidence="9" id="KW-0472">Membrane</keyword>
<evidence type="ECO:0000256" key="2">
    <source>
        <dbReference type="ARBA" id="ARBA00004389"/>
    </source>
</evidence>
<evidence type="ECO:0000256" key="4">
    <source>
        <dbReference type="ARBA" id="ARBA00022516"/>
    </source>
</evidence>
<dbReference type="RefSeq" id="XP_046077562.1">
    <property type="nucleotide sequence ID" value="XM_046221400.1"/>
</dbReference>
<dbReference type="GO" id="GO:0016705">
    <property type="term" value="F:oxidoreductase activity, acting on paired donors, with incorporation or reduction of molecular oxygen"/>
    <property type="evidence" value="ECO:0007669"/>
    <property type="project" value="InterPro"/>
</dbReference>
<accession>A0AAD4L4M0</accession>
<dbReference type="InterPro" id="IPR001128">
    <property type="entry name" value="Cyt_P450"/>
</dbReference>
<dbReference type="PANTHER" id="PTHR24306:SF7">
    <property type="entry name" value="AHBB"/>
    <property type="match status" value="1"/>
</dbReference>
<proteinExistence type="inferred from homology"/>
<evidence type="ECO:0000256" key="1">
    <source>
        <dbReference type="ARBA" id="ARBA00001971"/>
    </source>
</evidence>
<comment type="similarity">
    <text evidence="3">Belongs to the cytochrome P450 family.</text>
</comment>
<comment type="caution">
    <text evidence="10">The sequence shown here is derived from an EMBL/GenBank/DDBJ whole genome shotgun (WGS) entry which is preliminary data.</text>
</comment>
<evidence type="ECO:0000256" key="3">
    <source>
        <dbReference type="ARBA" id="ARBA00010617"/>
    </source>
</evidence>
<gene>
    <name evidence="10" type="ORF">BGW36DRAFT_434561</name>
</gene>
<keyword evidence="6" id="KW-0560">Oxidoreductase</keyword>
<evidence type="ECO:0000256" key="8">
    <source>
        <dbReference type="PIRSR" id="PIRSR602403-1"/>
    </source>
</evidence>
<dbReference type="InterPro" id="IPR002403">
    <property type="entry name" value="Cyt_P450_E_grp-IV"/>
</dbReference>
<dbReference type="InterPro" id="IPR036396">
    <property type="entry name" value="Cyt_P450_sf"/>
</dbReference>
<evidence type="ECO:0000256" key="7">
    <source>
        <dbReference type="ARBA" id="ARBA00023004"/>
    </source>
</evidence>
<dbReference type="GO" id="GO:0005789">
    <property type="term" value="C:endoplasmic reticulum membrane"/>
    <property type="evidence" value="ECO:0007669"/>
    <property type="project" value="UniProtKB-SubCell"/>
</dbReference>
<dbReference type="GO" id="GO:0004497">
    <property type="term" value="F:monooxygenase activity"/>
    <property type="evidence" value="ECO:0007669"/>
    <property type="project" value="InterPro"/>
</dbReference>
<comment type="cofactor">
    <cofactor evidence="1 8">
        <name>heme</name>
        <dbReference type="ChEBI" id="CHEBI:30413"/>
    </cofactor>
</comment>
<evidence type="ECO:0000313" key="10">
    <source>
        <dbReference type="EMBL" id="KAH8704941.1"/>
    </source>
</evidence>
<keyword evidence="9" id="KW-1133">Transmembrane helix</keyword>
<dbReference type="PANTHER" id="PTHR24306">
    <property type="match status" value="1"/>
</dbReference>
<keyword evidence="5 8" id="KW-0479">Metal-binding</keyword>
<sequence>MSPSLAKEVLAVQAPVNNHDMVGHFMRNVWDDKGAMGDMDQTILWGKIHRAMYQLNREPFLSQAGKIMTDNIERAVLSLVSSRETGSNLKWQERAHVVVHGPNEYEASFFPLIRHFVADMVLPSLFGTDFIKNYPDIATDLFAFDANFHLFLMGLPPWIPLSGLRESAAARDRVKSAMEDFHNALVAASRGERTTDGRWDNLDDVSSVVKNRVNLWEEAVSELSNKEACIASHAFLLWVTLINANVIVFWLLFHVYQDSSLLAAIREEVSPFVHIRESPGSPERSTITLDSPEIRAQTPLLQSAFLETMRLYTQSNSFKNVQADFVVSESEIDQNIREPNSFVPKGGSKVPVSQSQRTYQLQQGDMICVPFGLHQSDSRYWNHPENFDGRRFIIQQQDSARRTSLSNGRVSVDSTRISPWGSGASICKGQKLSYREVLEIAGAILLCWDIEPAGAAGWSHPGLAKAGGTAIPKRDFRIRLLRRVP</sequence>
<keyword evidence="9" id="KW-0812">Transmembrane</keyword>
<keyword evidence="4" id="KW-0443">Lipid metabolism</keyword>
<dbReference type="PRINTS" id="PR00465">
    <property type="entry name" value="EP450IV"/>
</dbReference>
<dbReference type="GO" id="GO:0020037">
    <property type="term" value="F:heme binding"/>
    <property type="evidence" value="ECO:0007669"/>
    <property type="project" value="InterPro"/>
</dbReference>
<keyword evidence="8" id="KW-0349">Heme</keyword>
<dbReference type="AlphaFoldDB" id="A0AAD4L4M0"/>
<feature type="transmembrane region" description="Helical" evidence="9">
    <location>
        <begin position="235"/>
        <end position="256"/>
    </location>
</feature>
<dbReference type="GO" id="GO:0005506">
    <property type="term" value="F:iron ion binding"/>
    <property type="evidence" value="ECO:0007669"/>
    <property type="project" value="InterPro"/>
</dbReference>
<evidence type="ECO:0000256" key="9">
    <source>
        <dbReference type="SAM" id="Phobius"/>
    </source>
</evidence>